<dbReference type="AlphaFoldDB" id="A0A3B0UFF3"/>
<proteinExistence type="predicted"/>
<sequence>MKWIKLLALLLMQFTFNSNVRGQGCSDAGFCTMGAMKPDQAFNKKVKLKLRSIELSYYQGQTTLTPVVTVINLDAGFSITKNLSGQIKLPYYSVNGNFDKTAGLGDISLSLTQRLIDTETFDLSATIGTKIPTNNSDIKSSGEKVPGTEGLILPMYYQTSLGSVDFVAGASLISSKWLIATGVQMALTANNNTWQADEWVGIYPSEDYVREYDDANMLKRGTDVMLRVERNFRFSKYSFNL</sequence>
<evidence type="ECO:0000313" key="1">
    <source>
        <dbReference type="EMBL" id="VAW27850.1"/>
    </source>
</evidence>
<feature type="non-terminal residue" evidence="1">
    <location>
        <position position="241"/>
    </location>
</feature>
<organism evidence="1">
    <name type="scientific">hydrothermal vent metagenome</name>
    <dbReference type="NCBI Taxonomy" id="652676"/>
    <lineage>
        <taxon>unclassified sequences</taxon>
        <taxon>metagenomes</taxon>
        <taxon>ecological metagenomes</taxon>
    </lineage>
</organism>
<reference evidence="1" key="1">
    <citation type="submission" date="2018-06" db="EMBL/GenBank/DDBJ databases">
        <authorList>
            <person name="Zhirakovskaya E."/>
        </authorList>
    </citation>
    <scope>NUCLEOTIDE SEQUENCE</scope>
</reference>
<gene>
    <name evidence="1" type="ORF">MNBD_BACTEROID06-236</name>
</gene>
<dbReference type="EMBL" id="UOES01000313">
    <property type="protein sequence ID" value="VAW27850.1"/>
    <property type="molecule type" value="Genomic_DNA"/>
</dbReference>
<accession>A0A3B0UFF3</accession>
<name>A0A3B0UFF3_9ZZZZ</name>
<protein>
    <submittedName>
        <fullName evidence="1">Uncharacterized protein</fullName>
    </submittedName>
</protein>